<dbReference type="InterPro" id="IPR053746">
    <property type="entry name" value="Viral_HT_Connector_Assembly"/>
</dbReference>
<dbReference type="AlphaFoldDB" id="A0A4P6LVN1"/>
<accession>A0A4P6LVN1</accession>
<protein>
    <submittedName>
        <fullName evidence="1">Uncharacterized protein</fullName>
    </submittedName>
</protein>
<dbReference type="EMBL" id="CP035945">
    <property type="protein sequence ID" value="QBE95230.1"/>
    <property type="molecule type" value="Genomic_DNA"/>
</dbReference>
<dbReference type="KEGG" id="bpro:PMF13cell1_00744"/>
<dbReference type="Gene3D" id="1.10.246.150">
    <property type="match status" value="1"/>
</dbReference>
<dbReference type="Proteomes" id="UP000289794">
    <property type="component" value="Chromosome"/>
</dbReference>
<dbReference type="RefSeq" id="WP_130179844.1">
    <property type="nucleotide sequence ID" value="NZ_CP035945.1"/>
</dbReference>
<reference evidence="1 2" key="1">
    <citation type="submission" date="2019-01" db="EMBL/GenBank/DDBJ databases">
        <title>PMF-metabolizing Aryl O-demethylase.</title>
        <authorList>
            <person name="Kim M."/>
        </authorList>
    </citation>
    <scope>NUCLEOTIDE SEQUENCE [LARGE SCALE GENOMIC DNA]</scope>
    <source>
        <strain evidence="1 2">PMF1</strain>
    </source>
</reference>
<sequence length="175" mass="19944">MIIEEIELTSMPEFAGAYPGTLTRKLSAIELLIRSYTNNNFQNRAARFGAESKEDLLLGTTPYIKANDTIQITRSQANDGIYVVKEIKDGMTVIDKCLYPVPYNLITKVEYPKDIQEGVINMLLWEMDNRQKVGVKSETLSRHSVTYYDLDANNQVMGYPVSLLGFLKPYMKARF</sequence>
<name>A0A4P6LVN1_9FIRM</name>
<evidence type="ECO:0000313" key="1">
    <source>
        <dbReference type="EMBL" id="QBE95230.1"/>
    </source>
</evidence>
<organism evidence="1 2">
    <name type="scientific">Blautia producta</name>
    <dbReference type="NCBI Taxonomy" id="33035"/>
    <lineage>
        <taxon>Bacteria</taxon>
        <taxon>Bacillati</taxon>
        <taxon>Bacillota</taxon>
        <taxon>Clostridia</taxon>
        <taxon>Lachnospirales</taxon>
        <taxon>Lachnospiraceae</taxon>
        <taxon>Blautia</taxon>
    </lineage>
</organism>
<proteinExistence type="predicted"/>
<gene>
    <name evidence="1" type="ORF">PMF13cell1_00744</name>
</gene>
<evidence type="ECO:0000313" key="2">
    <source>
        <dbReference type="Proteomes" id="UP000289794"/>
    </source>
</evidence>